<comment type="caution">
    <text evidence="2">The sequence shown here is derived from an EMBL/GenBank/DDBJ whole genome shotgun (WGS) entry which is preliminary data.</text>
</comment>
<organism evidence="2 3">
    <name type="scientific">Dichotomopilus funicola</name>
    <dbReference type="NCBI Taxonomy" id="1934379"/>
    <lineage>
        <taxon>Eukaryota</taxon>
        <taxon>Fungi</taxon>
        <taxon>Dikarya</taxon>
        <taxon>Ascomycota</taxon>
        <taxon>Pezizomycotina</taxon>
        <taxon>Sordariomycetes</taxon>
        <taxon>Sordariomycetidae</taxon>
        <taxon>Sordariales</taxon>
        <taxon>Chaetomiaceae</taxon>
        <taxon>Dichotomopilus</taxon>
    </lineage>
</organism>
<dbReference type="RefSeq" id="XP_062632568.1">
    <property type="nucleotide sequence ID" value="XM_062778720.1"/>
</dbReference>
<dbReference type="PANTHER" id="PTHR42059">
    <property type="entry name" value="TNT DOMAIN-CONTAINING PROTEIN"/>
    <property type="match status" value="1"/>
</dbReference>
<dbReference type="Pfam" id="PF14021">
    <property type="entry name" value="TNT"/>
    <property type="match status" value="1"/>
</dbReference>
<accession>A0AAN6UU16</accession>
<evidence type="ECO:0000259" key="1">
    <source>
        <dbReference type="Pfam" id="PF14021"/>
    </source>
</evidence>
<dbReference type="InterPro" id="IPR053024">
    <property type="entry name" value="Fungal_surface_NADase"/>
</dbReference>
<dbReference type="PANTHER" id="PTHR42059:SF1">
    <property type="entry name" value="TNT DOMAIN-CONTAINING PROTEIN"/>
    <property type="match status" value="1"/>
</dbReference>
<sequence>RYPYNYHVYTVIKPLEVLAGPIAPWFGQAGAGVQYKLYQSVGTLITNGYLRREDASVLLP</sequence>
<name>A0AAN6UU16_9PEZI</name>
<dbReference type="EMBL" id="MU853680">
    <property type="protein sequence ID" value="KAK4139197.1"/>
    <property type="molecule type" value="Genomic_DNA"/>
</dbReference>
<evidence type="ECO:0000313" key="3">
    <source>
        <dbReference type="Proteomes" id="UP001302676"/>
    </source>
</evidence>
<evidence type="ECO:0000313" key="2">
    <source>
        <dbReference type="EMBL" id="KAK4139197.1"/>
    </source>
</evidence>
<reference evidence="2" key="1">
    <citation type="journal article" date="2023" name="Mol. Phylogenet. Evol.">
        <title>Genome-scale phylogeny and comparative genomics of the fungal order Sordariales.</title>
        <authorList>
            <person name="Hensen N."/>
            <person name="Bonometti L."/>
            <person name="Westerberg I."/>
            <person name="Brannstrom I.O."/>
            <person name="Guillou S."/>
            <person name="Cros-Aarteil S."/>
            <person name="Calhoun S."/>
            <person name="Haridas S."/>
            <person name="Kuo A."/>
            <person name="Mondo S."/>
            <person name="Pangilinan J."/>
            <person name="Riley R."/>
            <person name="LaButti K."/>
            <person name="Andreopoulos B."/>
            <person name="Lipzen A."/>
            <person name="Chen C."/>
            <person name="Yan M."/>
            <person name="Daum C."/>
            <person name="Ng V."/>
            <person name="Clum A."/>
            <person name="Steindorff A."/>
            <person name="Ohm R.A."/>
            <person name="Martin F."/>
            <person name="Silar P."/>
            <person name="Natvig D.O."/>
            <person name="Lalanne C."/>
            <person name="Gautier V."/>
            <person name="Ament-Velasquez S.L."/>
            <person name="Kruys A."/>
            <person name="Hutchinson M.I."/>
            <person name="Powell A.J."/>
            <person name="Barry K."/>
            <person name="Miller A.N."/>
            <person name="Grigoriev I.V."/>
            <person name="Debuchy R."/>
            <person name="Gladieux P."/>
            <person name="Hiltunen Thoren M."/>
            <person name="Johannesson H."/>
        </authorList>
    </citation>
    <scope>NUCLEOTIDE SEQUENCE</scope>
    <source>
        <strain evidence="2">CBS 141.50</strain>
    </source>
</reference>
<dbReference type="GO" id="GO:0050135">
    <property type="term" value="F:NADP+ nucleosidase activity"/>
    <property type="evidence" value="ECO:0007669"/>
    <property type="project" value="InterPro"/>
</dbReference>
<protein>
    <recommendedName>
        <fullName evidence="1">TNT domain-containing protein</fullName>
    </recommendedName>
</protein>
<dbReference type="Proteomes" id="UP001302676">
    <property type="component" value="Unassembled WGS sequence"/>
</dbReference>
<reference evidence="2" key="2">
    <citation type="submission" date="2023-05" db="EMBL/GenBank/DDBJ databases">
        <authorList>
            <consortium name="Lawrence Berkeley National Laboratory"/>
            <person name="Steindorff A."/>
            <person name="Hensen N."/>
            <person name="Bonometti L."/>
            <person name="Westerberg I."/>
            <person name="Brannstrom I.O."/>
            <person name="Guillou S."/>
            <person name="Cros-Aarteil S."/>
            <person name="Calhoun S."/>
            <person name="Haridas S."/>
            <person name="Kuo A."/>
            <person name="Mondo S."/>
            <person name="Pangilinan J."/>
            <person name="Riley R."/>
            <person name="Labutti K."/>
            <person name="Andreopoulos B."/>
            <person name="Lipzen A."/>
            <person name="Chen C."/>
            <person name="Yanf M."/>
            <person name="Daum C."/>
            <person name="Ng V."/>
            <person name="Clum A."/>
            <person name="Ohm R."/>
            <person name="Martin F."/>
            <person name="Silar P."/>
            <person name="Natvig D."/>
            <person name="Lalanne C."/>
            <person name="Gautier V."/>
            <person name="Ament-Velasquez S.L."/>
            <person name="Kruys A."/>
            <person name="Hutchinson M.I."/>
            <person name="Powell A.J."/>
            <person name="Barry K."/>
            <person name="Miller A.N."/>
            <person name="Grigoriev I.V."/>
            <person name="Debuchy R."/>
            <person name="Gladieux P."/>
            <person name="Thoren M.H."/>
            <person name="Johannesson H."/>
        </authorList>
    </citation>
    <scope>NUCLEOTIDE SEQUENCE</scope>
    <source>
        <strain evidence="2">CBS 141.50</strain>
    </source>
</reference>
<dbReference type="InterPro" id="IPR025331">
    <property type="entry name" value="TNT"/>
</dbReference>
<dbReference type="GeneID" id="87815333"/>
<proteinExistence type="predicted"/>
<feature type="non-terminal residue" evidence="2">
    <location>
        <position position="1"/>
    </location>
</feature>
<feature type="domain" description="TNT" evidence="1">
    <location>
        <begin position="4"/>
        <end position="52"/>
    </location>
</feature>
<gene>
    <name evidence="2" type="ORF">C8A04DRAFT_16070</name>
</gene>
<keyword evidence="3" id="KW-1185">Reference proteome</keyword>
<dbReference type="AlphaFoldDB" id="A0AAN6UU16"/>